<dbReference type="SMART" id="SM00534">
    <property type="entry name" value="MUTSac"/>
    <property type="match status" value="1"/>
</dbReference>
<proteinExistence type="predicted"/>
<keyword evidence="4" id="KW-1133">Transmembrane helix</keyword>
<dbReference type="InterPro" id="IPR027417">
    <property type="entry name" value="P-loop_NTPase"/>
</dbReference>
<dbReference type="GO" id="GO:0005829">
    <property type="term" value="C:cytosol"/>
    <property type="evidence" value="ECO:0007669"/>
    <property type="project" value="TreeGrafter"/>
</dbReference>
<evidence type="ECO:0000256" key="1">
    <source>
        <dbReference type="ARBA" id="ARBA00022741"/>
    </source>
</evidence>
<dbReference type="InterPro" id="IPR000432">
    <property type="entry name" value="DNA_mismatch_repair_MutS_C"/>
</dbReference>
<dbReference type="GO" id="GO:0140664">
    <property type="term" value="F:ATP-dependent DNA damage sensor activity"/>
    <property type="evidence" value="ECO:0007669"/>
    <property type="project" value="InterPro"/>
</dbReference>
<name>A0A6C0D3R1_9ZZZZ</name>
<keyword evidence="4" id="KW-0812">Transmembrane</keyword>
<dbReference type="Pfam" id="PF00488">
    <property type="entry name" value="MutS_V"/>
    <property type="match status" value="1"/>
</dbReference>
<protein>
    <recommendedName>
        <fullName evidence="5">DNA mismatch repair proteins mutS family domain-containing protein</fullName>
    </recommendedName>
</protein>
<organism evidence="6">
    <name type="scientific">viral metagenome</name>
    <dbReference type="NCBI Taxonomy" id="1070528"/>
    <lineage>
        <taxon>unclassified sequences</taxon>
        <taxon>metagenomes</taxon>
        <taxon>organismal metagenomes</taxon>
    </lineage>
</organism>
<evidence type="ECO:0000256" key="4">
    <source>
        <dbReference type="SAM" id="Phobius"/>
    </source>
</evidence>
<feature type="domain" description="DNA mismatch repair proteins mutS family" evidence="5">
    <location>
        <begin position="375"/>
        <end position="547"/>
    </location>
</feature>
<evidence type="ECO:0000259" key="5">
    <source>
        <dbReference type="SMART" id="SM00534"/>
    </source>
</evidence>
<dbReference type="GO" id="GO:0006298">
    <property type="term" value="P:mismatch repair"/>
    <property type="evidence" value="ECO:0007669"/>
    <property type="project" value="InterPro"/>
</dbReference>
<feature type="transmembrane region" description="Helical" evidence="4">
    <location>
        <begin position="201"/>
        <end position="225"/>
    </location>
</feature>
<keyword evidence="4" id="KW-0472">Membrane</keyword>
<keyword evidence="3" id="KW-0238">DNA-binding</keyword>
<keyword evidence="2" id="KW-0067">ATP-binding</keyword>
<dbReference type="InterPro" id="IPR045076">
    <property type="entry name" value="MutS"/>
</dbReference>
<dbReference type="Gene3D" id="3.40.50.300">
    <property type="entry name" value="P-loop containing nucleotide triphosphate hydrolases"/>
    <property type="match status" value="1"/>
</dbReference>
<keyword evidence="1" id="KW-0547">Nucleotide-binding</keyword>
<dbReference type="EMBL" id="MN739526">
    <property type="protein sequence ID" value="QHT10734.1"/>
    <property type="molecule type" value="Genomic_DNA"/>
</dbReference>
<dbReference type="GO" id="GO:0030983">
    <property type="term" value="F:mismatched DNA binding"/>
    <property type="evidence" value="ECO:0007669"/>
    <property type="project" value="InterPro"/>
</dbReference>
<evidence type="ECO:0000256" key="2">
    <source>
        <dbReference type="ARBA" id="ARBA00022840"/>
    </source>
</evidence>
<accession>A0A6C0D3R1</accession>
<dbReference type="GO" id="GO:0005524">
    <property type="term" value="F:ATP binding"/>
    <property type="evidence" value="ECO:0007669"/>
    <property type="project" value="UniProtKB-KW"/>
</dbReference>
<dbReference type="AlphaFoldDB" id="A0A6C0D3R1"/>
<sequence>MNLLELYEKKYNELYDNDSKYNESNTFKLPIQYVELNEVNQIIKTDLEMPEIYKNLIGDSILLDNWSSYYTTNKDFLKDTQRHIKSVPTMTTDNTFLEKYRKFKGETSFVEKYQYIGLRLFKKFNYSSTFLHGLGLYNLASPLISLFTPLLVLIVPFIILKMKGLPITIAGYVEFLKIMIKRNSIYTLFTKFNQINFQQKMSTLVTIFFYFFQIYSNIMSCISFYRNIHSVSEFLEDYKIHIKKSIDTMDILQKNIQKYKNYKNFYNDIDAHKNKLTKLYYRLTKIMPFKNTIARISQLGIIMNLNYEIYMVQEYDESFMYSVYLNQYIQDVNSLKSLTRKKLNKCNFKKNTKISGMYYLPHINESPVLNTIDLSQNIMITGPNASGKTTILKALLINLLMSQQFGYGCYKKANVKIYDVFHSYLNIPDTSGRDSLFQAEARRCKDILVNIVENPLKKHCCIFDELYSGTNPNDAVDCASIYLEEMNKYKENVDYVLTTHYIKLCEAFDKKILNLKMNVNVLEDKIEYLYTVINGISHVHGGKQVMKDMDYPIK</sequence>
<dbReference type="SUPFAM" id="SSF52540">
    <property type="entry name" value="P-loop containing nucleoside triphosphate hydrolases"/>
    <property type="match status" value="1"/>
</dbReference>
<reference evidence="6" key="1">
    <citation type="journal article" date="2020" name="Nature">
        <title>Giant virus diversity and host interactions through global metagenomics.</title>
        <authorList>
            <person name="Schulz F."/>
            <person name="Roux S."/>
            <person name="Paez-Espino D."/>
            <person name="Jungbluth S."/>
            <person name="Walsh D.A."/>
            <person name="Denef V.J."/>
            <person name="McMahon K.D."/>
            <person name="Konstantinidis K.T."/>
            <person name="Eloe-Fadrosh E.A."/>
            <person name="Kyrpides N.C."/>
            <person name="Woyke T."/>
        </authorList>
    </citation>
    <scope>NUCLEOTIDE SEQUENCE</scope>
    <source>
        <strain evidence="6">GVMAG-M-3300023174-107</strain>
    </source>
</reference>
<dbReference type="PANTHER" id="PTHR11361">
    <property type="entry name" value="DNA MISMATCH REPAIR PROTEIN MUTS FAMILY MEMBER"/>
    <property type="match status" value="1"/>
</dbReference>
<dbReference type="PANTHER" id="PTHR11361:SF99">
    <property type="entry name" value="DNA MISMATCH REPAIR PROTEIN"/>
    <property type="match status" value="1"/>
</dbReference>
<feature type="transmembrane region" description="Helical" evidence="4">
    <location>
        <begin position="136"/>
        <end position="158"/>
    </location>
</feature>
<evidence type="ECO:0000256" key="3">
    <source>
        <dbReference type="ARBA" id="ARBA00023125"/>
    </source>
</evidence>
<evidence type="ECO:0000313" key="6">
    <source>
        <dbReference type="EMBL" id="QHT10734.1"/>
    </source>
</evidence>